<dbReference type="SUPFAM" id="SSF56112">
    <property type="entry name" value="Protein kinase-like (PK-like)"/>
    <property type="match status" value="1"/>
</dbReference>
<protein>
    <submittedName>
        <fullName evidence="2">Aminoglycoside phosphotransferase family protein</fullName>
    </submittedName>
</protein>
<dbReference type="Gene3D" id="3.90.1200.10">
    <property type="match status" value="1"/>
</dbReference>
<dbReference type="Pfam" id="PF01636">
    <property type="entry name" value="APH"/>
    <property type="match status" value="1"/>
</dbReference>
<dbReference type="InterPro" id="IPR011009">
    <property type="entry name" value="Kinase-like_dom_sf"/>
</dbReference>
<evidence type="ECO:0000313" key="3">
    <source>
        <dbReference type="Proteomes" id="UP000316852"/>
    </source>
</evidence>
<gene>
    <name evidence="2" type="ORF">E6K76_00255</name>
</gene>
<dbReference type="InterPro" id="IPR002575">
    <property type="entry name" value="Aminoglycoside_PTrfase"/>
</dbReference>
<evidence type="ECO:0000313" key="2">
    <source>
        <dbReference type="EMBL" id="TMQ60956.1"/>
    </source>
</evidence>
<name>A0A538TBI4_UNCEI</name>
<evidence type="ECO:0000259" key="1">
    <source>
        <dbReference type="Pfam" id="PF01636"/>
    </source>
</evidence>
<reference evidence="2 3" key="1">
    <citation type="journal article" date="2019" name="Nat. Microbiol.">
        <title>Mediterranean grassland soil C-N compound turnover is dependent on rainfall and depth, and is mediated by genomically divergent microorganisms.</title>
        <authorList>
            <person name="Diamond S."/>
            <person name="Andeer P.F."/>
            <person name="Li Z."/>
            <person name="Crits-Christoph A."/>
            <person name="Burstein D."/>
            <person name="Anantharaman K."/>
            <person name="Lane K.R."/>
            <person name="Thomas B.C."/>
            <person name="Pan C."/>
            <person name="Northen T.R."/>
            <person name="Banfield J.F."/>
        </authorList>
    </citation>
    <scope>NUCLEOTIDE SEQUENCE [LARGE SCALE GENOMIC DNA]</scope>
    <source>
        <strain evidence="2">WS_6</strain>
    </source>
</reference>
<sequence>MPAHNTQPKAVEGDGERTRLMRVTLERGLTQVSGRPVRIRAFHSEFYPGSTSFRTEKLRVQLDDGRRLSVFFKDLNPRNLLHVARRIRARELHSSRLEWRMYRAFLSSERLGTPRLYASLWQPQRGLTWLFLEDVGNLELNFVGKLEIWLAAARWAARLHAMTRHLPPARTRFIPRLGRAHYRGCAEEAERRFSALTQAERRLMRQALDQYRARAHRLTELPQSVIHGQFFGGNILLRRWPAAQRITVVDWESAAYGPSYLDVVSLSSGRWTKRQKAALRNAYFEEYQAATGKRLEWESFCRDLNDLGLYQALTYLAPTMRKTSIRYLVAKRKRWIRELRGLLEERGVCSTRPD</sequence>
<dbReference type="EMBL" id="VBOW01000003">
    <property type="protein sequence ID" value="TMQ60956.1"/>
    <property type="molecule type" value="Genomic_DNA"/>
</dbReference>
<comment type="caution">
    <text evidence="2">The sequence shown here is derived from an EMBL/GenBank/DDBJ whole genome shotgun (WGS) entry which is preliminary data.</text>
</comment>
<accession>A0A538TBI4</accession>
<keyword evidence="2" id="KW-0808">Transferase</keyword>
<dbReference type="AlphaFoldDB" id="A0A538TBI4"/>
<proteinExistence type="predicted"/>
<feature type="domain" description="Aminoglycoside phosphotransferase" evidence="1">
    <location>
        <begin position="83"/>
        <end position="293"/>
    </location>
</feature>
<organism evidence="2 3">
    <name type="scientific">Eiseniibacteriota bacterium</name>
    <dbReference type="NCBI Taxonomy" id="2212470"/>
    <lineage>
        <taxon>Bacteria</taxon>
        <taxon>Candidatus Eiseniibacteriota</taxon>
    </lineage>
</organism>
<dbReference type="Proteomes" id="UP000316852">
    <property type="component" value="Unassembled WGS sequence"/>
</dbReference>
<dbReference type="GO" id="GO:0016740">
    <property type="term" value="F:transferase activity"/>
    <property type="evidence" value="ECO:0007669"/>
    <property type="project" value="UniProtKB-KW"/>
</dbReference>